<dbReference type="EMBL" id="GGEC01055225">
    <property type="protein sequence ID" value="MBX35709.1"/>
    <property type="molecule type" value="Transcribed_RNA"/>
</dbReference>
<reference evidence="1" key="1">
    <citation type="submission" date="2018-02" db="EMBL/GenBank/DDBJ databases">
        <title>Rhizophora mucronata_Transcriptome.</title>
        <authorList>
            <person name="Meera S.P."/>
            <person name="Sreeshan A."/>
            <person name="Augustine A."/>
        </authorList>
    </citation>
    <scope>NUCLEOTIDE SEQUENCE</scope>
    <source>
        <tissue evidence="1">Leaf</tissue>
    </source>
</reference>
<organism evidence="1">
    <name type="scientific">Rhizophora mucronata</name>
    <name type="common">Asiatic mangrove</name>
    <dbReference type="NCBI Taxonomy" id="61149"/>
    <lineage>
        <taxon>Eukaryota</taxon>
        <taxon>Viridiplantae</taxon>
        <taxon>Streptophyta</taxon>
        <taxon>Embryophyta</taxon>
        <taxon>Tracheophyta</taxon>
        <taxon>Spermatophyta</taxon>
        <taxon>Magnoliopsida</taxon>
        <taxon>eudicotyledons</taxon>
        <taxon>Gunneridae</taxon>
        <taxon>Pentapetalae</taxon>
        <taxon>rosids</taxon>
        <taxon>fabids</taxon>
        <taxon>Malpighiales</taxon>
        <taxon>Rhizophoraceae</taxon>
        <taxon>Rhizophora</taxon>
    </lineage>
</organism>
<name>A0A2P2MZR6_RHIMU</name>
<protein>
    <submittedName>
        <fullName evidence="1">Uncharacterized protein MANES_04G074300</fullName>
    </submittedName>
</protein>
<sequence length="44" mass="4859">MFSGLKKLSAGSLKGLESPKKILLAFNKPTISFKDCNQWRSSSN</sequence>
<accession>A0A2P2MZR6</accession>
<proteinExistence type="predicted"/>
<dbReference type="AlphaFoldDB" id="A0A2P2MZR6"/>
<evidence type="ECO:0000313" key="1">
    <source>
        <dbReference type="EMBL" id="MBX35709.1"/>
    </source>
</evidence>